<dbReference type="AlphaFoldDB" id="I3SJW7"/>
<feature type="transmembrane region" description="Helical" evidence="1">
    <location>
        <begin position="20"/>
        <end position="43"/>
    </location>
</feature>
<evidence type="ECO:0000256" key="1">
    <source>
        <dbReference type="SAM" id="Phobius"/>
    </source>
</evidence>
<protein>
    <submittedName>
        <fullName evidence="2">Uncharacterized protein</fullName>
    </submittedName>
</protein>
<keyword evidence="1" id="KW-0812">Transmembrane</keyword>
<sequence length="59" mass="7115">MRLCLREREYVFFFPSEFCFFQLKMINLGGYLCWNGLCILVFIHSSLCQTQRPCWVLNV</sequence>
<name>I3SJW7_LOTJA</name>
<dbReference type="EMBL" id="BT140764">
    <property type="protein sequence ID" value="AFK40559.1"/>
    <property type="molecule type" value="mRNA"/>
</dbReference>
<keyword evidence="1" id="KW-0472">Membrane</keyword>
<accession>I3SJW7</accession>
<organism evidence="2">
    <name type="scientific">Lotus japonicus</name>
    <name type="common">Lotus corniculatus var. japonicus</name>
    <dbReference type="NCBI Taxonomy" id="34305"/>
    <lineage>
        <taxon>Eukaryota</taxon>
        <taxon>Viridiplantae</taxon>
        <taxon>Streptophyta</taxon>
        <taxon>Embryophyta</taxon>
        <taxon>Tracheophyta</taxon>
        <taxon>Spermatophyta</taxon>
        <taxon>Magnoliopsida</taxon>
        <taxon>eudicotyledons</taxon>
        <taxon>Gunneridae</taxon>
        <taxon>Pentapetalae</taxon>
        <taxon>rosids</taxon>
        <taxon>fabids</taxon>
        <taxon>Fabales</taxon>
        <taxon>Fabaceae</taxon>
        <taxon>Papilionoideae</taxon>
        <taxon>50 kb inversion clade</taxon>
        <taxon>NPAAA clade</taxon>
        <taxon>Hologalegina</taxon>
        <taxon>robinioid clade</taxon>
        <taxon>Loteae</taxon>
        <taxon>Lotus</taxon>
    </lineage>
</organism>
<keyword evidence="1" id="KW-1133">Transmembrane helix</keyword>
<evidence type="ECO:0000313" key="2">
    <source>
        <dbReference type="EMBL" id="AFK40559.1"/>
    </source>
</evidence>
<proteinExistence type="evidence at transcript level"/>
<reference evidence="2" key="1">
    <citation type="submission" date="2012-05" db="EMBL/GenBank/DDBJ databases">
        <authorList>
            <person name="Krishnakumar V."/>
            <person name="Cheung F."/>
            <person name="Xiao Y."/>
            <person name="Chan A."/>
            <person name="Moskal W.A."/>
            <person name="Town C.D."/>
        </authorList>
    </citation>
    <scope>NUCLEOTIDE SEQUENCE</scope>
</reference>